<accession>A0A6I4W4U2</accession>
<evidence type="ECO:0000313" key="11">
    <source>
        <dbReference type="Proteomes" id="UP000431901"/>
    </source>
</evidence>
<name>A0A6I4W4U2_9ACTN</name>
<organism evidence="10 11">
    <name type="scientific">Actinomadura rayongensis</name>
    <dbReference type="NCBI Taxonomy" id="1429076"/>
    <lineage>
        <taxon>Bacteria</taxon>
        <taxon>Bacillati</taxon>
        <taxon>Actinomycetota</taxon>
        <taxon>Actinomycetes</taxon>
        <taxon>Streptosporangiales</taxon>
        <taxon>Thermomonosporaceae</taxon>
        <taxon>Actinomadura</taxon>
    </lineage>
</organism>
<dbReference type="PROSITE" id="PS51764">
    <property type="entry name" value="GH26"/>
    <property type="match status" value="1"/>
</dbReference>
<feature type="domain" description="GH26" evidence="9">
    <location>
        <begin position="239"/>
        <end position="541"/>
    </location>
</feature>
<dbReference type="InterPro" id="IPR017853">
    <property type="entry name" value="GH"/>
</dbReference>
<sequence length="541" mass="59181">MPNRDPRDPSPTGRHHRPDARRSGPVPPTRRAAPARRRALSGRPLFTVASLATAAVVAAGAVAIARDGPGTHDVRARAAAARRVTAVPAVADTYVVRERPTTTYGDAAKITASVWPAWHTEAYVAFDVPESANVADGARLAVTFDRFDHRPGQVELRTLPDGWDETGTSWDNRPVPGPVIATVPVTGDMAVFDVGSIVRAPGRYAFAITNAEENTGASIQSREADRGPLLVFGGGRRGPTASPTPSPTEPEPAVSASTGPSPTPTPTPSDTPSPDPSRERPRTLCGASLNYQNGETSQQALSRMDQYYGGLESVRLFYPSVPPAWPGRPDVGKRTAIISFKLDPRAVLSGRYDEAMRRWFATAPGDRDVYWVYYHEPEDNIAAGSFTAADYRAAWRRLRSLADEAHNPRLHATLVLMGWTLDPRSGRDWRDYYPGKDVIQTLGWDVYNLADSKGRYETPEAMYQRVIATSEGEGLPFGVAETGSLVVRGDDGSKRAEWLRATNSYLTAHRALWVAYFDLKWSNGDYRLLDGPSRQAWRDFC</sequence>
<comment type="similarity">
    <text evidence="6">Belongs to the glycosyl hydrolase 26 family.</text>
</comment>
<evidence type="ECO:0000256" key="8">
    <source>
        <dbReference type="SAM" id="Phobius"/>
    </source>
</evidence>
<dbReference type="InterPro" id="IPR022790">
    <property type="entry name" value="GH26_dom"/>
</dbReference>
<feature type="compositionally biased region" description="Low complexity" evidence="7">
    <location>
        <begin position="251"/>
        <end position="260"/>
    </location>
</feature>
<dbReference type="AlphaFoldDB" id="A0A6I4W4U2"/>
<comment type="caution">
    <text evidence="10">The sequence shown here is derived from an EMBL/GenBank/DDBJ whole genome shotgun (WGS) entry which is preliminary data.</text>
</comment>
<dbReference type="EMBL" id="WUTW01000002">
    <property type="protein sequence ID" value="MXQ64478.1"/>
    <property type="molecule type" value="Genomic_DNA"/>
</dbReference>
<evidence type="ECO:0000259" key="9">
    <source>
        <dbReference type="PROSITE" id="PS51764"/>
    </source>
</evidence>
<dbReference type="GO" id="GO:0005576">
    <property type="term" value="C:extracellular region"/>
    <property type="evidence" value="ECO:0007669"/>
    <property type="project" value="UniProtKB-SubCell"/>
</dbReference>
<keyword evidence="11" id="KW-1185">Reference proteome</keyword>
<evidence type="ECO:0000313" key="10">
    <source>
        <dbReference type="EMBL" id="MXQ64478.1"/>
    </source>
</evidence>
<dbReference type="Gene3D" id="3.20.20.80">
    <property type="entry name" value="Glycosidases"/>
    <property type="match status" value="1"/>
</dbReference>
<dbReference type="Pfam" id="PF24517">
    <property type="entry name" value="CBM96"/>
    <property type="match status" value="1"/>
</dbReference>
<keyword evidence="8" id="KW-0472">Membrane</keyword>
<feature type="region of interest" description="Disordered" evidence="7">
    <location>
        <begin position="1"/>
        <end position="39"/>
    </location>
</feature>
<feature type="compositionally biased region" description="Pro residues" evidence="7">
    <location>
        <begin position="261"/>
        <end position="275"/>
    </location>
</feature>
<protein>
    <submittedName>
        <fullName evidence="10">DNRLRE domain-containing protein</fullName>
    </submittedName>
</protein>
<comment type="subcellular location">
    <subcellularLocation>
        <location evidence="1">Secreted</location>
    </subcellularLocation>
</comment>
<reference evidence="10 11" key="1">
    <citation type="submission" date="2019-12" db="EMBL/GenBank/DDBJ databases">
        <title>Nocardia macrotermitis sp. nov. and Nocardia aurantia sp. nov., isolated from the gut of the fungus growing-termite Macrotermes natalensis.</title>
        <authorList>
            <person name="Christine B."/>
            <person name="Rene B."/>
        </authorList>
    </citation>
    <scope>NUCLEOTIDE SEQUENCE [LARGE SCALE GENOMIC DNA]</scope>
    <source>
        <strain evidence="10 11">DSM 102126</strain>
    </source>
</reference>
<feature type="region of interest" description="Disordered" evidence="7">
    <location>
        <begin position="217"/>
        <end position="284"/>
    </location>
</feature>
<evidence type="ECO:0000256" key="4">
    <source>
        <dbReference type="ARBA" id="ARBA00022801"/>
    </source>
</evidence>
<dbReference type="SUPFAM" id="SSF51445">
    <property type="entry name" value="(Trans)glycosidases"/>
    <property type="match status" value="1"/>
</dbReference>
<dbReference type="InterPro" id="IPR055372">
    <property type="entry name" value="CBM96"/>
</dbReference>
<feature type="active site" description="Nucleophile" evidence="6">
    <location>
        <position position="481"/>
    </location>
</feature>
<evidence type="ECO:0000256" key="6">
    <source>
        <dbReference type="PROSITE-ProRule" id="PRU01100"/>
    </source>
</evidence>
<keyword evidence="2" id="KW-0964">Secreted</keyword>
<evidence type="ECO:0000256" key="7">
    <source>
        <dbReference type="SAM" id="MobiDB-lite"/>
    </source>
</evidence>
<keyword evidence="8" id="KW-0812">Transmembrane</keyword>
<dbReference type="NCBIfam" id="NF033679">
    <property type="entry name" value="DNRLRE_dom"/>
    <property type="match status" value="1"/>
</dbReference>
<evidence type="ECO:0000256" key="2">
    <source>
        <dbReference type="ARBA" id="ARBA00022525"/>
    </source>
</evidence>
<proteinExistence type="inferred from homology"/>
<dbReference type="RefSeq" id="WP_161102704.1">
    <property type="nucleotide sequence ID" value="NZ_JBHLYI010000001.1"/>
</dbReference>
<keyword evidence="5 6" id="KW-0326">Glycosidase</keyword>
<dbReference type="OrthoDB" id="976137at2"/>
<evidence type="ECO:0000256" key="1">
    <source>
        <dbReference type="ARBA" id="ARBA00004613"/>
    </source>
</evidence>
<feature type="transmembrane region" description="Helical" evidence="8">
    <location>
        <begin position="45"/>
        <end position="65"/>
    </location>
</feature>
<evidence type="ECO:0000256" key="5">
    <source>
        <dbReference type="ARBA" id="ARBA00023295"/>
    </source>
</evidence>
<dbReference type="Proteomes" id="UP000431901">
    <property type="component" value="Unassembled WGS sequence"/>
</dbReference>
<keyword evidence="3" id="KW-0732">Signal</keyword>
<feature type="active site" description="Proton donor" evidence="6">
    <location>
        <position position="376"/>
    </location>
</feature>
<dbReference type="GO" id="GO:0004553">
    <property type="term" value="F:hydrolase activity, hydrolyzing O-glycosyl compounds"/>
    <property type="evidence" value="ECO:0007669"/>
    <property type="project" value="InterPro"/>
</dbReference>
<keyword evidence="8" id="KW-1133">Transmembrane helix</keyword>
<evidence type="ECO:0000256" key="3">
    <source>
        <dbReference type="ARBA" id="ARBA00022729"/>
    </source>
</evidence>
<keyword evidence="4 6" id="KW-0378">Hydrolase</keyword>
<gene>
    <name evidence="10" type="ORF">GQ466_10550</name>
</gene>